<protein>
    <recommendedName>
        <fullName evidence="3">HMA domain-containing protein</fullName>
    </recommendedName>
</protein>
<dbReference type="PANTHER" id="PTHR46371">
    <property type="entry name" value="OS04G0464100 PROTEIN"/>
    <property type="match status" value="1"/>
</dbReference>
<dbReference type="AlphaFoldDB" id="A0A9E7HEG7"/>
<gene>
    <name evidence="1" type="ORF">MUK42_35746</name>
</gene>
<keyword evidence="2" id="KW-1185">Reference proteome</keyword>
<evidence type="ECO:0008006" key="3">
    <source>
        <dbReference type="Google" id="ProtNLM"/>
    </source>
</evidence>
<dbReference type="EMBL" id="CP097510">
    <property type="protein sequence ID" value="URE28554.1"/>
    <property type="molecule type" value="Genomic_DNA"/>
</dbReference>
<evidence type="ECO:0000313" key="1">
    <source>
        <dbReference type="EMBL" id="URE28554.1"/>
    </source>
</evidence>
<sequence length="113" mass="12324">MVKQNLVLKLPMEDAKKRSKALKAAVGLPGVTSAALEGDRMVVVGDGVDSVTLTMVLRRKMGYAELVSVGSAEEKKKDEAAASGYSWPYQYCPAQPYVYETRQQANHDPCSIM</sequence>
<dbReference type="Proteomes" id="UP001055439">
    <property type="component" value="Chromosome 8"/>
</dbReference>
<dbReference type="Gene3D" id="3.30.70.100">
    <property type="match status" value="1"/>
</dbReference>
<dbReference type="OrthoDB" id="692882at2759"/>
<proteinExistence type="predicted"/>
<organism evidence="1 2">
    <name type="scientific">Musa troglodytarum</name>
    <name type="common">fe'i banana</name>
    <dbReference type="NCBI Taxonomy" id="320322"/>
    <lineage>
        <taxon>Eukaryota</taxon>
        <taxon>Viridiplantae</taxon>
        <taxon>Streptophyta</taxon>
        <taxon>Embryophyta</taxon>
        <taxon>Tracheophyta</taxon>
        <taxon>Spermatophyta</taxon>
        <taxon>Magnoliopsida</taxon>
        <taxon>Liliopsida</taxon>
        <taxon>Zingiberales</taxon>
        <taxon>Musaceae</taxon>
        <taxon>Musa</taxon>
    </lineage>
</organism>
<dbReference type="InterPro" id="IPR044296">
    <property type="entry name" value="HIPP46"/>
</dbReference>
<name>A0A9E7HEG7_9LILI</name>
<reference evidence="1" key="1">
    <citation type="submission" date="2022-05" db="EMBL/GenBank/DDBJ databases">
        <title>The Musa troglodytarum L. genome provides insights into the mechanism of non-climacteric behaviour and enrichment of carotenoids.</title>
        <authorList>
            <person name="Wang J."/>
        </authorList>
    </citation>
    <scope>NUCLEOTIDE SEQUENCE</scope>
    <source>
        <tissue evidence="1">Leaf</tissue>
    </source>
</reference>
<evidence type="ECO:0000313" key="2">
    <source>
        <dbReference type="Proteomes" id="UP001055439"/>
    </source>
</evidence>
<accession>A0A9E7HEG7</accession>